<reference evidence="2" key="1">
    <citation type="journal article" date="2020" name="Stud. Mycol.">
        <title>101 Dothideomycetes genomes: a test case for predicting lifestyles and emergence of pathogens.</title>
        <authorList>
            <person name="Haridas S."/>
            <person name="Albert R."/>
            <person name="Binder M."/>
            <person name="Bloem J."/>
            <person name="Labutti K."/>
            <person name="Salamov A."/>
            <person name="Andreopoulos B."/>
            <person name="Baker S."/>
            <person name="Barry K."/>
            <person name="Bills G."/>
            <person name="Bluhm B."/>
            <person name="Cannon C."/>
            <person name="Castanera R."/>
            <person name="Culley D."/>
            <person name="Daum C."/>
            <person name="Ezra D."/>
            <person name="Gonzalez J."/>
            <person name="Henrissat B."/>
            <person name="Kuo A."/>
            <person name="Liang C."/>
            <person name="Lipzen A."/>
            <person name="Lutzoni F."/>
            <person name="Magnuson J."/>
            <person name="Mondo S."/>
            <person name="Nolan M."/>
            <person name="Ohm R."/>
            <person name="Pangilinan J."/>
            <person name="Park H.-J."/>
            <person name="Ramirez L."/>
            <person name="Alfaro M."/>
            <person name="Sun H."/>
            <person name="Tritt A."/>
            <person name="Yoshinaga Y."/>
            <person name="Zwiers L.-H."/>
            <person name="Turgeon B."/>
            <person name="Goodwin S."/>
            <person name="Spatafora J."/>
            <person name="Crous P."/>
            <person name="Grigoriev I."/>
        </authorList>
    </citation>
    <scope>NUCLEOTIDE SEQUENCE</scope>
    <source>
        <strain evidence="2">CBS 262.69</strain>
    </source>
</reference>
<gene>
    <name evidence="2" type="ORF">EJ06DRAFT_531663</name>
</gene>
<accession>A0A6G1HR72</accession>
<evidence type="ECO:0000313" key="2">
    <source>
        <dbReference type="EMBL" id="KAF2398553.1"/>
    </source>
</evidence>
<protein>
    <submittedName>
        <fullName evidence="2">Uncharacterized protein</fullName>
    </submittedName>
</protein>
<dbReference type="AlphaFoldDB" id="A0A6G1HR72"/>
<feature type="compositionally biased region" description="Low complexity" evidence="1">
    <location>
        <begin position="46"/>
        <end position="57"/>
    </location>
</feature>
<dbReference type="Proteomes" id="UP000799640">
    <property type="component" value="Unassembled WGS sequence"/>
</dbReference>
<evidence type="ECO:0000256" key="1">
    <source>
        <dbReference type="SAM" id="MobiDB-lite"/>
    </source>
</evidence>
<organism evidence="2 3">
    <name type="scientific">Trichodelitschia bisporula</name>
    <dbReference type="NCBI Taxonomy" id="703511"/>
    <lineage>
        <taxon>Eukaryota</taxon>
        <taxon>Fungi</taxon>
        <taxon>Dikarya</taxon>
        <taxon>Ascomycota</taxon>
        <taxon>Pezizomycotina</taxon>
        <taxon>Dothideomycetes</taxon>
        <taxon>Dothideomycetes incertae sedis</taxon>
        <taxon>Phaeotrichales</taxon>
        <taxon>Phaeotrichaceae</taxon>
        <taxon>Trichodelitschia</taxon>
    </lineage>
</organism>
<feature type="region of interest" description="Disordered" evidence="1">
    <location>
        <begin position="1"/>
        <end position="73"/>
    </location>
</feature>
<keyword evidence="3" id="KW-1185">Reference proteome</keyword>
<proteinExistence type="predicted"/>
<name>A0A6G1HR72_9PEZI</name>
<feature type="non-terminal residue" evidence="2">
    <location>
        <position position="1"/>
    </location>
</feature>
<sequence length="73" mass="7420">KCSQCPKTHTRPWNARDHEATQKGAAVGSNGKGSGGDSSGNDHDMSNNSSGQNSGSSDAEHKAPDSTGGEAYT</sequence>
<dbReference type="EMBL" id="ML996699">
    <property type="protein sequence ID" value="KAF2398553.1"/>
    <property type="molecule type" value="Genomic_DNA"/>
</dbReference>
<evidence type="ECO:0000313" key="3">
    <source>
        <dbReference type="Proteomes" id="UP000799640"/>
    </source>
</evidence>